<evidence type="ECO:0000313" key="10">
    <source>
        <dbReference type="Proteomes" id="UP000187465"/>
    </source>
</evidence>
<keyword evidence="5" id="KW-0408">Iron</keyword>
<evidence type="ECO:0000256" key="1">
    <source>
        <dbReference type="ARBA" id="ARBA00001933"/>
    </source>
</evidence>
<dbReference type="SUPFAM" id="SSF53383">
    <property type="entry name" value="PLP-dependent transferases"/>
    <property type="match status" value="1"/>
</dbReference>
<evidence type="ECO:0000256" key="5">
    <source>
        <dbReference type="ARBA" id="ARBA00023004"/>
    </source>
</evidence>
<accession>A0A1R0XEH3</accession>
<dbReference type="InterPro" id="IPR015422">
    <property type="entry name" value="PyrdxlP-dep_Trfase_small"/>
</dbReference>
<protein>
    <recommendedName>
        <fullName evidence="8">Aminotransferase class V domain-containing protein</fullName>
    </recommendedName>
</protein>
<sequence length="386" mass="42156">MGVYLDYSASTPMHKKVLNTLIEVSGDIYANPSSLHRMGFDANDLVENSRGIIAGYLGVNSDNIIFTSGATESNNLAITGIVNNIEKSKNTLHIIVPTTEHSSVLNVYKKMELQGVKVSYLPVDEYGIIDMEMLKTEITKDTVLLSVMHVNNETGVIQPVSEIAKLISEYPSVCFHVDGAQAVGKTKISFEGIDLYTISAHKIGGPKGIGLLIKKSDIDLAPLMFGGDQEFGNRPGTLNVPLIAAFTEAIKETIDNFEAENKKVTAFNQYLYSRISKMQGLFINSPPIPLSVPHIINFSFPELTSPVILNFFDKHGITISSQSACSSTSSKSRVLSSMGKNDRVASSSVRVSFGTNTQESDILQFIECLELLIGNLSVIHFENRIL</sequence>
<dbReference type="EMBL" id="MKQP01000011">
    <property type="protein sequence ID" value="OMD33447.1"/>
    <property type="molecule type" value="Genomic_DNA"/>
</dbReference>
<dbReference type="InterPro" id="IPR000192">
    <property type="entry name" value="Aminotrans_V_dom"/>
</dbReference>
<keyword evidence="6" id="KW-0411">Iron-sulfur</keyword>
<keyword evidence="4" id="KW-0663">Pyridoxal phosphate</keyword>
<dbReference type="Gene3D" id="1.10.260.50">
    <property type="match status" value="1"/>
</dbReference>
<evidence type="ECO:0000256" key="6">
    <source>
        <dbReference type="ARBA" id="ARBA00023014"/>
    </source>
</evidence>
<gene>
    <name evidence="9" type="ORF">BJP51_11660</name>
</gene>
<comment type="similarity">
    <text evidence="2">Belongs to the class-V pyridoxal-phosphate-dependent aminotransferase family. NifS/IscS subfamily.</text>
</comment>
<dbReference type="GO" id="GO:0051536">
    <property type="term" value="F:iron-sulfur cluster binding"/>
    <property type="evidence" value="ECO:0007669"/>
    <property type="project" value="UniProtKB-KW"/>
</dbReference>
<dbReference type="AlphaFoldDB" id="A0A1R0XEH3"/>
<comment type="cofactor">
    <cofactor evidence="1 7">
        <name>pyridoxal 5'-phosphate</name>
        <dbReference type="ChEBI" id="CHEBI:597326"/>
    </cofactor>
</comment>
<evidence type="ECO:0000256" key="7">
    <source>
        <dbReference type="RuleBase" id="RU004504"/>
    </source>
</evidence>
<dbReference type="InterPro" id="IPR016454">
    <property type="entry name" value="Cysteine_dSase"/>
</dbReference>
<comment type="caution">
    <text evidence="9">The sequence shown here is derived from an EMBL/GenBank/DDBJ whole genome shotgun (WGS) entry which is preliminary data.</text>
</comment>
<dbReference type="InterPro" id="IPR020578">
    <property type="entry name" value="Aminotrans_V_PyrdxlP_BS"/>
</dbReference>
<evidence type="ECO:0000256" key="3">
    <source>
        <dbReference type="ARBA" id="ARBA00022723"/>
    </source>
</evidence>
<proteinExistence type="inferred from homology"/>
<dbReference type="PANTHER" id="PTHR11601">
    <property type="entry name" value="CYSTEINE DESULFURYLASE FAMILY MEMBER"/>
    <property type="match status" value="1"/>
</dbReference>
<dbReference type="Gene3D" id="3.90.1150.10">
    <property type="entry name" value="Aspartate Aminotransferase, domain 1"/>
    <property type="match status" value="1"/>
</dbReference>
<organism evidence="9 10">
    <name type="scientific">Paenibacillus odorifer</name>
    <dbReference type="NCBI Taxonomy" id="189426"/>
    <lineage>
        <taxon>Bacteria</taxon>
        <taxon>Bacillati</taxon>
        <taxon>Bacillota</taxon>
        <taxon>Bacilli</taxon>
        <taxon>Bacillales</taxon>
        <taxon>Paenibacillaceae</taxon>
        <taxon>Paenibacillus</taxon>
    </lineage>
</organism>
<dbReference type="InterPro" id="IPR015421">
    <property type="entry name" value="PyrdxlP-dep_Trfase_major"/>
</dbReference>
<dbReference type="Proteomes" id="UP000187465">
    <property type="component" value="Unassembled WGS sequence"/>
</dbReference>
<dbReference type="PIRSF" id="PIRSF005572">
    <property type="entry name" value="NifS"/>
    <property type="match status" value="1"/>
</dbReference>
<name>A0A1R0XEH3_9BACL</name>
<evidence type="ECO:0000256" key="4">
    <source>
        <dbReference type="ARBA" id="ARBA00022898"/>
    </source>
</evidence>
<dbReference type="PROSITE" id="PS00595">
    <property type="entry name" value="AA_TRANSFER_CLASS_5"/>
    <property type="match status" value="1"/>
</dbReference>
<dbReference type="GO" id="GO:0046872">
    <property type="term" value="F:metal ion binding"/>
    <property type="evidence" value="ECO:0007669"/>
    <property type="project" value="UniProtKB-KW"/>
</dbReference>
<dbReference type="RefSeq" id="WP_036685473.1">
    <property type="nucleotide sequence ID" value="NZ_MKQN01000013.1"/>
</dbReference>
<evidence type="ECO:0000259" key="8">
    <source>
        <dbReference type="Pfam" id="PF00266"/>
    </source>
</evidence>
<dbReference type="Pfam" id="PF00266">
    <property type="entry name" value="Aminotran_5"/>
    <property type="match status" value="1"/>
</dbReference>
<evidence type="ECO:0000256" key="2">
    <source>
        <dbReference type="ARBA" id="ARBA00006490"/>
    </source>
</evidence>
<reference evidence="9 10" key="1">
    <citation type="submission" date="2016-10" db="EMBL/GenBank/DDBJ databases">
        <title>Paenibacillus species isolates.</title>
        <authorList>
            <person name="Beno S.M."/>
        </authorList>
    </citation>
    <scope>NUCLEOTIDE SEQUENCE [LARGE SCALE GENOMIC DNA]</scope>
    <source>
        <strain evidence="9 10">FSL H7-0604</strain>
    </source>
</reference>
<keyword evidence="3" id="KW-0479">Metal-binding</keyword>
<dbReference type="InterPro" id="IPR015424">
    <property type="entry name" value="PyrdxlP-dep_Trfase"/>
</dbReference>
<evidence type="ECO:0000313" key="9">
    <source>
        <dbReference type="EMBL" id="OMD33447.1"/>
    </source>
</evidence>
<dbReference type="GO" id="GO:0003824">
    <property type="term" value="F:catalytic activity"/>
    <property type="evidence" value="ECO:0007669"/>
    <property type="project" value="UniProtKB-ARBA"/>
</dbReference>
<dbReference type="PANTHER" id="PTHR11601:SF50">
    <property type="entry name" value="CYSTEINE DESULFURASE ISCS 2-RELATED"/>
    <property type="match status" value="1"/>
</dbReference>
<dbReference type="Gene3D" id="3.40.640.10">
    <property type="entry name" value="Type I PLP-dependent aspartate aminotransferase-like (Major domain)"/>
    <property type="match status" value="1"/>
</dbReference>
<feature type="domain" description="Aminotransferase class V" evidence="8">
    <location>
        <begin position="3"/>
        <end position="364"/>
    </location>
</feature>